<feature type="domain" description="Gram-positive cocci surface proteins LPxTG" evidence="7">
    <location>
        <begin position="670"/>
        <end position="703"/>
    </location>
</feature>
<feature type="compositionally biased region" description="Polar residues" evidence="5">
    <location>
        <begin position="569"/>
        <end position="592"/>
    </location>
</feature>
<feature type="region of interest" description="Disordered" evidence="5">
    <location>
        <begin position="508"/>
        <end position="601"/>
    </location>
</feature>
<dbReference type="PATRIC" id="fig|1122152.4.peg.1343"/>
<feature type="compositionally biased region" description="Polar residues" evidence="5">
    <location>
        <begin position="481"/>
        <end position="493"/>
    </location>
</feature>
<dbReference type="NCBIfam" id="TIGR02331">
    <property type="entry name" value="rib_alpha"/>
    <property type="match status" value="1"/>
</dbReference>
<keyword evidence="6" id="KW-1133">Transmembrane helix</keyword>
<sequence>MAKVAKVDTPLVYKKGDTVTDTDAAKTLKNVPEGASVTWADGHKPDTASFGKGKSAQVVVTKNGQSKTIDVTYDVDSSKDIEGKNITKSDTNLSYKKGDSVADTDAAKTLKNVPSDATAAWITKPDTSEIGKGKSAKVEVTFGNGDKQQYDVVYDVFGKPKSSGDEDQDPLSEVVPIKVAPKFEEGKPVTDTDAAKAVTGVPEGATVTWTKGHEPDTSKPGTGKSAQVTVTYKDKSKTIDITYDVTPKKTDEGQAKDPLSEVVPIKVAPKFEEGKPVTDTDAAKAVTGVPEGATVTWTKGHEPDTSKPGTGKSAQVTVTYKDKSKTIDITYDVTPKKTDEGQAKDPLSEVVPIKVAPKFEEGKPVTDTDAAKAITGVPEGATVTWTKGHEPDTSKPGTGKSAQVTVTYKDKSKTIDITYDVTPKKTDEGQAKDPLSEVVPIKVAPKFEEGKPVTDTDAAKAVTGVPEGATVTWTKGHEPDTSNPGTGKSAQVTVTYKDKSKTIDITYDVTPKKTESGSQTSDTPVPAPVKQSKDADTYKPEVKPIKVVPGQTPNPEDAIGNKDKLPAGTTYTWKGNQAPDTSVPGTGSSTIVITYPDGSKSEVQVDVETASETKSSEDKAAANVTPAETKVNKLRANKHANVASAKVNKAKRALASQANKKLAINKQKHLPQTGNHTTALQALGLAVIALTGLAFFDKKKKQD</sequence>
<evidence type="ECO:0000256" key="3">
    <source>
        <dbReference type="ARBA" id="ARBA00022729"/>
    </source>
</evidence>
<keyword evidence="4" id="KW-0572">Peptidoglycan-anchor</keyword>
<keyword evidence="9" id="KW-1185">Reference proteome</keyword>
<dbReference type="AlphaFoldDB" id="A0A0R1S025"/>
<evidence type="ECO:0000259" key="7">
    <source>
        <dbReference type="PROSITE" id="PS50847"/>
    </source>
</evidence>
<dbReference type="EMBL" id="AZFB01000009">
    <property type="protein sequence ID" value="KRL62541.1"/>
    <property type="molecule type" value="Genomic_DNA"/>
</dbReference>
<feature type="region of interest" description="Disordered" evidence="5">
    <location>
        <begin position="36"/>
        <end position="55"/>
    </location>
</feature>
<comment type="caution">
    <text evidence="8">The sequence shown here is derived from an EMBL/GenBank/DDBJ whole genome shotgun (WGS) entry which is preliminary data.</text>
</comment>
<organism evidence="8 9">
    <name type="scientific">Lactobacillus psittaci DSM 15354</name>
    <dbReference type="NCBI Taxonomy" id="1122152"/>
    <lineage>
        <taxon>Bacteria</taxon>
        <taxon>Bacillati</taxon>
        <taxon>Bacillota</taxon>
        <taxon>Bacilli</taxon>
        <taxon>Lactobacillales</taxon>
        <taxon>Lactobacillaceae</taxon>
        <taxon>Lactobacillus</taxon>
    </lineage>
</organism>
<accession>A0A0R1S025</accession>
<evidence type="ECO:0000256" key="5">
    <source>
        <dbReference type="SAM" id="MobiDB-lite"/>
    </source>
</evidence>
<feature type="compositionally biased region" description="Basic and acidic residues" evidence="5">
    <location>
        <begin position="531"/>
        <end position="544"/>
    </location>
</feature>
<gene>
    <name evidence="8" type="ORF">FC23_GL001308</name>
</gene>
<protein>
    <recommendedName>
        <fullName evidence="7">Gram-positive cocci surface proteins LPxTG domain-containing protein</fullName>
    </recommendedName>
</protein>
<keyword evidence="6" id="KW-0812">Transmembrane</keyword>
<feature type="region of interest" description="Disordered" evidence="5">
    <location>
        <begin position="375"/>
        <end position="405"/>
    </location>
</feature>
<evidence type="ECO:0000256" key="1">
    <source>
        <dbReference type="ARBA" id="ARBA00022512"/>
    </source>
</evidence>
<name>A0A0R1S025_9LACO</name>
<keyword evidence="3" id="KW-0732">Signal</keyword>
<evidence type="ECO:0000256" key="6">
    <source>
        <dbReference type="SAM" id="Phobius"/>
    </source>
</evidence>
<dbReference type="InterPro" id="IPR059115">
    <property type="entry name" value="Rib"/>
</dbReference>
<feature type="transmembrane region" description="Helical" evidence="6">
    <location>
        <begin position="678"/>
        <end position="696"/>
    </location>
</feature>
<dbReference type="Proteomes" id="UP000051931">
    <property type="component" value="Unassembled WGS sequence"/>
</dbReference>
<dbReference type="NCBIfam" id="TIGR01167">
    <property type="entry name" value="LPXTG_anchor"/>
    <property type="match status" value="1"/>
</dbReference>
<evidence type="ECO:0000313" key="9">
    <source>
        <dbReference type="Proteomes" id="UP000051931"/>
    </source>
</evidence>
<keyword evidence="6" id="KW-0472">Membrane</keyword>
<dbReference type="Pfam" id="PF00746">
    <property type="entry name" value="Gram_pos_anchor"/>
    <property type="match status" value="1"/>
</dbReference>
<dbReference type="InterPro" id="IPR019931">
    <property type="entry name" value="LPXTG_anchor"/>
</dbReference>
<keyword evidence="2" id="KW-0964">Secreted</keyword>
<dbReference type="Pfam" id="PF08428">
    <property type="entry name" value="Rib"/>
    <property type="match status" value="6"/>
</dbReference>
<feature type="region of interest" description="Disordered" evidence="5">
    <location>
        <begin position="274"/>
        <end position="317"/>
    </location>
</feature>
<evidence type="ECO:0000313" key="8">
    <source>
        <dbReference type="EMBL" id="KRL62541.1"/>
    </source>
</evidence>
<evidence type="ECO:0000256" key="4">
    <source>
        <dbReference type="ARBA" id="ARBA00023088"/>
    </source>
</evidence>
<dbReference type="PROSITE" id="PS50847">
    <property type="entry name" value="GRAM_POS_ANCHORING"/>
    <property type="match status" value="1"/>
</dbReference>
<feature type="region of interest" description="Disordered" evidence="5">
    <location>
        <begin position="199"/>
        <end position="229"/>
    </location>
</feature>
<reference evidence="8 9" key="1">
    <citation type="journal article" date="2015" name="Genome Announc.">
        <title>Expanding the biotechnology potential of lactobacilli through comparative genomics of 213 strains and associated genera.</title>
        <authorList>
            <person name="Sun Z."/>
            <person name="Harris H.M."/>
            <person name="McCann A."/>
            <person name="Guo C."/>
            <person name="Argimon S."/>
            <person name="Zhang W."/>
            <person name="Yang X."/>
            <person name="Jeffery I.B."/>
            <person name="Cooney J.C."/>
            <person name="Kagawa T.F."/>
            <person name="Liu W."/>
            <person name="Song Y."/>
            <person name="Salvetti E."/>
            <person name="Wrobel A."/>
            <person name="Rasinkangas P."/>
            <person name="Parkhill J."/>
            <person name="Rea M.C."/>
            <person name="O'Sullivan O."/>
            <person name="Ritari J."/>
            <person name="Douillard F.P."/>
            <person name="Paul Ross R."/>
            <person name="Yang R."/>
            <person name="Briner A.E."/>
            <person name="Felis G.E."/>
            <person name="de Vos W.M."/>
            <person name="Barrangou R."/>
            <person name="Klaenhammer T.R."/>
            <person name="Caufield P.W."/>
            <person name="Cui Y."/>
            <person name="Zhang H."/>
            <person name="O'Toole P.W."/>
        </authorList>
    </citation>
    <scope>NUCLEOTIDE SEQUENCE [LARGE SCALE GENOMIC DNA]</scope>
    <source>
        <strain evidence="8 9">DSM 15354</strain>
    </source>
</reference>
<keyword evidence="1" id="KW-0134">Cell wall</keyword>
<evidence type="ECO:0000256" key="2">
    <source>
        <dbReference type="ARBA" id="ARBA00022525"/>
    </source>
</evidence>
<dbReference type="InterPro" id="IPR012706">
    <property type="entry name" value="Rib_alpha_Esp_rpt"/>
</dbReference>
<feature type="region of interest" description="Disordered" evidence="5">
    <location>
        <begin position="450"/>
        <end position="493"/>
    </location>
</feature>
<proteinExistence type="predicted"/>